<proteinExistence type="predicted"/>
<dbReference type="AlphaFoldDB" id="A0A7S3BVK4"/>
<accession>A0A7S3BVK4</accession>
<organism evidence="1">
    <name type="scientific">Haptolina ericina</name>
    <dbReference type="NCBI Taxonomy" id="156174"/>
    <lineage>
        <taxon>Eukaryota</taxon>
        <taxon>Haptista</taxon>
        <taxon>Haptophyta</taxon>
        <taxon>Prymnesiophyceae</taxon>
        <taxon>Prymnesiales</taxon>
        <taxon>Prymnesiaceae</taxon>
        <taxon>Haptolina</taxon>
    </lineage>
</organism>
<evidence type="ECO:0008006" key="2">
    <source>
        <dbReference type="Google" id="ProtNLM"/>
    </source>
</evidence>
<dbReference type="InterPro" id="IPR029058">
    <property type="entry name" value="AB_hydrolase_fold"/>
</dbReference>
<name>A0A7S3BVK4_9EUKA</name>
<protein>
    <recommendedName>
        <fullName evidence="2">Peptidase S9 prolyl oligopeptidase catalytic domain-containing protein</fullName>
    </recommendedName>
</protein>
<gene>
    <name evidence="1" type="ORF">HERI1096_LOCUS36452</name>
</gene>
<dbReference type="Gene3D" id="3.40.50.1820">
    <property type="entry name" value="alpha/beta hydrolase"/>
    <property type="match status" value="1"/>
</dbReference>
<dbReference type="SUPFAM" id="SSF53474">
    <property type="entry name" value="alpha/beta-Hydrolases"/>
    <property type="match status" value="1"/>
</dbReference>
<evidence type="ECO:0000313" key="1">
    <source>
        <dbReference type="EMBL" id="CAE0146658.1"/>
    </source>
</evidence>
<dbReference type="EMBL" id="HBHX01065849">
    <property type="protein sequence ID" value="CAE0146658.1"/>
    <property type="molecule type" value="Transcribed_RNA"/>
</dbReference>
<reference evidence="1" key="1">
    <citation type="submission" date="2021-01" db="EMBL/GenBank/DDBJ databases">
        <authorList>
            <person name="Corre E."/>
            <person name="Pelletier E."/>
            <person name="Niang G."/>
            <person name="Scheremetjew M."/>
            <person name="Finn R."/>
            <person name="Kale V."/>
            <person name="Holt S."/>
            <person name="Cochrane G."/>
            <person name="Meng A."/>
            <person name="Brown T."/>
            <person name="Cohen L."/>
        </authorList>
    </citation>
    <scope>NUCLEOTIDE SEQUENCE</scope>
    <source>
        <strain evidence="1">CCMP281</strain>
    </source>
</reference>
<sequence length="137" mass="15006">MGPRLGSTLPRAREAAVSLEDLALTLPEPPPPFFVWHTEMDELVPSANAVRLAASLRERGGRRAVELHVFQGPNPPLRHGLGLAFERRLSSYAACAHDQRLCVGNWTALCAGWLRRTFRSIAAGRGASRTRHAPPPL</sequence>